<keyword evidence="2" id="KW-1185">Reference proteome</keyword>
<organism evidence="1 2">
    <name type="scientific">Hibiscus sabdariffa</name>
    <name type="common">roselle</name>
    <dbReference type="NCBI Taxonomy" id="183260"/>
    <lineage>
        <taxon>Eukaryota</taxon>
        <taxon>Viridiplantae</taxon>
        <taxon>Streptophyta</taxon>
        <taxon>Embryophyta</taxon>
        <taxon>Tracheophyta</taxon>
        <taxon>Spermatophyta</taxon>
        <taxon>Magnoliopsida</taxon>
        <taxon>eudicotyledons</taxon>
        <taxon>Gunneridae</taxon>
        <taxon>Pentapetalae</taxon>
        <taxon>rosids</taxon>
        <taxon>malvids</taxon>
        <taxon>Malvales</taxon>
        <taxon>Malvaceae</taxon>
        <taxon>Malvoideae</taxon>
        <taxon>Hibiscus</taxon>
    </lineage>
</organism>
<comment type="caution">
    <text evidence="1">The sequence shown here is derived from an EMBL/GenBank/DDBJ whole genome shotgun (WGS) entry which is preliminary data.</text>
</comment>
<dbReference type="EMBL" id="JBBPBM010001255">
    <property type="protein sequence ID" value="KAK8485735.1"/>
    <property type="molecule type" value="Genomic_DNA"/>
</dbReference>
<name>A0ABR1ZYQ9_9ROSI</name>
<proteinExistence type="predicted"/>
<sequence>MGNESRGLSTVSCMSLCTYIDEQLCPQGLMEVTASEVLSGEELKATVMDYVPVHYSEENILHMVATVEIVTLPEVVTTPLVLLSSIASPVIELYSNSVCASKRSTCIIRPDKGGWGLIQELGYVQLNMERNAKAFLEENAKLRARVESYTAHLKELRKK</sequence>
<evidence type="ECO:0000313" key="1">
    <source>
        <dbReference type="EMBL" id="KAK8485735.1"/>
    </source>
</evidence>
<accession>A0ABR1ZYQ9</accession>
<reference evidence="1 2" key="1">
    <citation type="journal article" date="2024" name="G3 (Bethesda)">
        <title>Genome assembly of Hibiscus sabdariffa L. provides insights into metabolisms of medicinal natural products.</title>
        <authorList>
            <person name="Kim T."/>
        </authorList>
    </citation>
    <scope>NUCLEOTIDE SEQUENCE [LARGE SCALE GENOMIC DNA]</scope>
    <source>
        <strain evidence="1">TK-2024</strain>
        <tissue evidence="1">Old leaves</tissue>
    </source>
</reference>
<protein>
    <submittedName>
        <fullName evidence="1">Uncharacterized protein</fullName>
    </submittedName>
</protein>
<dbReference type="Proteomes" id="UP001472677">
    <property type="component" value="Unassembled WGS sequence"/>
</dbReference>
<gene>
    <name evidence="1" type="ORF">V6N12_032935</name>
</gene>
<evidence type="ECO:0000313" key="2">
    <source>
        <dbReference type="Proteomes" id="UP001472677"/>
    </source>
</evidence>